<evidence type="ECO:0000256" key="1">
    <source>
        <dbReference type="SAM" id="SignalP"/>
    </source>
</evidence>
<dbReference type="Proteomes" id="UP000661280">
    <property type="component" value="Chromosome 5"/>
</dbReference>
<dbReference type="AlphaFoldDB" id="A0A146FIK6"/>
<evidence type="ECO:0000313" key="2">
    <source>
        <dbReference type="EMBL" id="BCS00978.1"/>
    </source>
</evidence>
<proteinExistence type="predicted"/>
<feature type="signal peptide" evidence="1">
    <location>
        <begin position="1"/>
        <end position="21"/>
    </location>
</feature>
<protein>
    <submittedName>
        <fullName evidence="3">Similar to An04g02920</fullName>
    </submittedName>
</protein>
<evidence type="ECO:0000313" key="4">
    <source>
        <dbReference type="Proteomes" id="UP000075230"/>
    </source>
</evidence>
<evidence type="ECO:0000313" key="5">
    <source>
        <dbReference type="Proteomes" id="UP000661280"/>
    </source>
</evidence>
<evidence type="ECO:0000313" key="3">
    <source>
        <dbReference type="EMBL" id="GAT25715.1"/>
    </source>
</evidence>
<dbReference type="VEuPathDB" id="FungiDB:ASPFODRAFT_44950"/>
<dbReference type="Proteomes" id="UP000075230">
    <property type="component" value="Unassembled WGS sequence"/>
</dbReference>
<organism evidence="3 4">
    <name type="scientific">Aspergillus kawachii</name>
    <name type="common">White koji mold</name>
    <name type="synonym">Aspergillus awamori var. kawachi</name>
    <dbReference type="NCBI Taxonomy" id="1069201"/>
    <lineage>
        <taxon>Eukaryota</taxon>
        <taxon>Fungi</taxon>
        <taxon>Dikarya</taxon>
        <taxon>Ascomycota</taxon>
        <taxon>Pezizomycotina</taxon>
        <taxon>Eurotiomycetes</taxon>
        <taxon>Eurotiomycetidae</taxon>
        <taxon>Eurotiales</taxon>
        <taxon>Aspergillaceae</taxon>
        <taxon>Aspergillus</taxon>
        <taxon>Aspergillus subgen. Circumdati</taxon>
    </lineage>
</organism>
<dbReference type="OrthoDB" id="4433465at2759"/>
<dbReference type="GeneID" id="64962299"/>
<accession>A0A146FIK6</accession>
<dbReference type="EMBL" id="BCWF01000020">
    <property type="protein sequence ID" value="GAT25715.1"/>
    <property type="molecule type" value="Genomic_DNA"/>
</dbReference>
<reference evidence="2" key="4">
    <citation type="submission" date="2021-02" db="EMBL/GenBank/DDBJ databases">
        <title>Aspergillus luchuensis mut. kawachii IFO 4304 genome sequence.</title>
        <authorList>
            <person name="Mori K."/>
            <person name="Kadooka C."/>
            <person name="Goto M."/>
            <person name="Futagami T."/>
        </authorList>
    </citation>
    <scope>NUCLEOTIDE SEQUENCE</scope>
    <source>
        <strain evidence="2">IFO 4308</strain>
    </source>
</reference>
<dbReference type="KEGG" id="aluc:AKAW2_51319A"/>
<name>A0A146FIK6_ASPKA</name>
<reference evidence="3 4" key="1">
    <citation type="journal article" date="2016" name="DNA Res.">
        <title>Genome sequence of Aspergillus luchuensis NBRC 4314.</title>
        <authorList>
            <person name="Yamada O."/>
            <person name="Machida M."/>
            <person name="Hosoyama A."/>
            <person name="Goto M."/>
            <person name="Takahashi T."/>
            <person name="Futagami T."/>
            <person name="Yamagata Y."/>
            <person name="Takeuchi M."/>
            <person name="Kobayashi T."/>
            <person name="Koike H."/>
            <person name="Abe K."/>
            <person name="Asai K."/>
            <person name="Arita M."/>
            <person name="Fujita N."/>
            <person name="Fukuda K."/>
            <person name="Higa K."/>
            <person name="Horikawa H."/>
            <person name="Ishikawa T."/>
            <person name="Jinno K."/>
            <person name="Kato Y."/>
            <person name="Kirimura K."/>
            <person name="Mizutani O."/>
            <person name="Nakasone K."/>
            <person name="Sano M."/>
            <person name="Shiraishi Y."/>
            <person name="Tsukahara M."/>
            <person name="Gomi K."/>
        </authorList>
    </citation>
    <scope>NUCLEOTIDE SEQUENCE [LARGE SCALE GENOMIC DNA]</scope>
    <source>
        <strain evidence="3 4">RIB 2604</strain>
    </source>
</reference>
<keyword evidence="5" id="KW-1185">Reference proteome</keyword>
<sequence>MKSFLFATTTTTLLSALTCHAAPNFRIGYRGGTEYALPILDAKNANETIAFSNNIYGLPSLDEWESINTNQGFLIRNVFLGSYISCSGQSTSCSLSTEDDGTFFTSIQSDNIDGVDYYHLFGTIEDIDGGKMWVLEGGKYLRIGVFDDQNELQEISMQWV</sequence>
<dbReference type="RefSeq" id="XP_041544740.1">
    <property type="nucleotide sequence ID" value="XM_041691236.1"/>
</dbReference>
<keyword evidence="1" id="KW-0732">Signal</keyword>
<gene>
    <name evidence="2" type="ORF">AKAW2_51319A</name>
    <name evidence="3" type="ORF">RIB2604_02002920</name>
</gene>
<reference evidence="2" key="3">
    <citation type="submission" date="2021-01" db="EMBL/GenBank/DDBJ databases">
        <authorList>
            <consortium name="Aspergillus luchuensis mut. kawachii IFO 4304 genome sequencing consortium"/>
            <person name="Kazuki M."/>
            <person name="Futagami T."/>
        </authorList>
    </citation>
    <scope>NUCLEOTIDE SEQUENCE</scope>
    <source>
        <strain evidence="2">IFO 4308</strain>
    </source>
</reference>
<reference evidence="4" key="2">
    <citation type="submission" date="2016-02" db="EMBL/GenBank/DDBJ databases">
        <title>Genome sequencing of Aspergillus luchuensis NBRC 4314.</title>
        <authorList>
            <person name="Yamada O."/>
        </authorList>
    </citation>
    <scope>NUCLEOTIDE SEQUENCE [LARGE SCALE GENOMIC DNA]</scope>
    <source>
        <strain evidence="4">RIB 2604</strain>
    </source>
</reference>
<dbReference type="EMBL" id="AP024429">
    <property type="protein sequence ID" value="BCS00978.1"/>
    <property type="molecule type" value="Genomic_DNA"/>
</dbReference>
<feature type="chain" id="PRO_5042682495" evidence="1">
    <location>
        <begin position="22"/>
        <end position="160"/>
    </location>
</feature>